<feature type="signal peptide" evidence="6">
    <location>
        <begin position="1"/>
        <end position="15"/>
    </location>
</feature>
<keyword evidence="8" id="KW-1185">Reference proteome</keyword>
<accession>A0A1A0HHX3</accession>
<sequence length="919" mass="103420">MKFLSICYAWSAVSAAIVGIDFGHKYTKAMMVAPGIRFEIIPTDGGNRKDLSAIYVEPKVSKGELEDVERAYGSQIGSLCSRSPESCAANLKSLLGKTTNDSWVEAYLEQNPHFNIVPNNERQDAIAFELGRSGESFTFSAEELAAMSLADLKERVIKALTQHPQARAIAEDVAMSIPPFSNQISRLAFRDALHLANFSSVLGLVDEGCAAALAYVSDKKLAPEEYDNNTVHQIIYDIGAGSATATLFSFTPFENRTILLDVQSVGFDDSLGGDLLTQHVYEILSKKFREKFKLDEAFEMPFRLAARLIESAEKAKTVLSANADSMVSLESFYNDEDFKAMILRKEFEDATSKLIDRVNKPILDALRNSPSGPKTISDIESVILNGGATRTPFIQKQLVNLLGEGKISKVLNADEACAYGTTIRAYQLKMITGSGTDVILKDRILNDFEISINGSDEKQLVFPKGSSAGNTSLVNLGQITGDTILLGLHENGQLYGSYNVSRIASRASDMTCFAEDINLYAQFVIGEDKIFTLDNLYLNCKVTKKAESEEVVIDEKNSTKLNSTYKRPTKSTANVLVPAISFTSLRPYTVSEKKAFLSKLNHLKELEKEKLIFKHAKNLLESACYNLQFYIEDHYEMFAQNLGEAELEQIQSNAGDMLEWVEYESDSATVEEVEEKMRNVKASRKYLEDTMRMLDADLSLSAMRDLLDEGNQLSLTVQDTLLEFGSQAQQMREKYEADGFEFDIENEKIMKKIHGIKLSDQLELEKHFLEFKKALKELTQMTSVSQSKYEKLEPRTKFETSELVHMLMIEMIKDGELLKKQHEQRLTYLLNRLEKLKERKKQKELKAKLKEEKEKEKAANVDEEVVEEVENAYNNTEYGFPELNNQTIDSESSNVENENAEADHDDAKNQERTDEHDEL</sequence>
<dbReference type="OrthoDB" id="10262720at2759"/>
<dbReference type="PANTHER" id="PTHR45639:SF3">
    <property type="entry name" value="HYPOXIA UP-REGULATED PROTEIN 1"/>
    <property type="match status" value="1"/>
</dbReference>
<dbReference type="SUPFAM" id="SSF53067">
    <property type="entry name" value="Actin-like ATPase domain"/>
    <property type="match status" value="2"/>
</dbReference>
<keyword evidence="1" id="KW-0547">Nucleotide-binding</keyword>
<evidence type="ECO:0000256" key="4">
    <source>
        <dbReference type="SAM" id="Coils"/>
    </source>
</evidence>
<dbReference type="GO" id="GO:0005524">
    <property type="term" value="F:ATP binding"/>
    <property type="evidence" value="ECO:0007669"/>
    <property type="project" value="UniProtKB-KW"/>
</dbReference>
<protein>
    <submittedName>
        <fullName evidence="7">Actin-like ATPase domain-containing protein</fullName>
    </submittedName>
</protein>
<dbReference type="STRING" id="869754.A0A1A0HHX3"/>
<comment type="caution">
    <text evidence="7">The sequence shown here is derived from an EMBL/GenBank/DDBJ whole genome shotgun (WGS) entry which is preliminary data.</text>
</comment>
<evidence type="ECO:0000313" key="7">
    <source>
        <dbReference type="EMBL" id="OBA23443.1"/>
    </source>
</evidence>
<dbReference type="GO" id="GO:0034663">
    <property type="term" value="C:endoplasmic reticulum chaperone complex"/>
    <property type="evidence" value="ECO:0007669"/>
    <property type="project" value="TreeGrafter"/>
</dbReference>
<feature type="compositionally biased region" description="Basic and acidic residues" evidence="5">
    <location>
        <begin position="901"/>
        <end position="919"/>
    </location>
</feature>
<reference evidence="7 8" key="1">
    <citation type="submission" date="2016-05" db="EMBL/GenBank/DDBJ databases">
        <title>Comparative genomics of biotechnologically important yeasts.</title>
        <authorList>
            <consortium name="DOE Joint Genome Institute"/>
            <person name="Riley R."/>
            <person name="Haridas S."/>
            <person name="Wolfe K.H."/>
            <person name="Lopes M.R."/>
            <person name="Hittinger C.T."/>
            <person name="Goker M."/>
            <person name="Salamov A."/>
            <person name="Wisecaver J."/>
            <person name="Long T.M."/>
            <person name="Aerts A.L."/>
            <person name="Barry K."/>
            <person name="Choi C."/>
            <person name="Clum A."/>
            <person name="Coughlan A.Y."/>
            <person name="Deshpande S."/>
            <person name="Douglass A.P."/>
            <person name="Hanson S.J."/>
            <person name="Klenk H.-P."/>
            <person name="LaButti K."/>
            <person name="Lapidus A."/>
            <person name="Lindquist E."/>
            <person name="Lipzen A."/>
            <person name="Meier-kolthoff J.P."/>
            <person name="Ohm R.A."/>
            <person name="Otillar R.P."/>
            <person name="Pangilinan J."/>
            <person name="Peng Y."/>
            <person name="Rokas A."/>
            <person name="Rosa C.A."/>
            <person name="Scheuner C."/>
            <person name="Sibirny A.A."/>
            <person name="Slot J.C."/>
            <person name="Stielow J.B."/>
            <person name="Sun H."/>
            <person name="Kurtzman C.P."/>
            <person name="Blackwell M."/>
            <person name="Grigoriev I.V."/>
            <person name="Jeffries T.W."/>
        </authorList>
    </citation>
    <scope>NUCLEOTIDE SEQUENCE [LARGE SCALE GENOMIC DNA]</scope>
    <source>
        <strain evidence="7 8">NRRL YB-4993</strain>
    </source>
</reference>
<dbReference type="EMBL" id="LXTC01000001">
    <property type="protein sequence ID" value="OBA23443.1"/>
    <property type="molecule type" value="Genomic_DNA"/>
</dbReference>
<dbReference type="Pfam" id="PF00012">
    <property type="entry name" value="HSP70"/>
    <property type="match status" value="1"/>
</dbReference>
<evidence type="ECO:0000256" key="6">
    <source>
        <dbReference type="SAM" id="SignalP"/>
    </source>
</evidence>
<name>A0A1A0HHX3_9ASCO</name>
<dbReference type="PRINTS" id="PR00301">
    <property type="entry name" value="HEATSHOCK70"/>
</dbReference>
<proteinExistence type="predicted"/>
<dbReference type="InterPro" id="IPR029048">
    <property type="entry name" value="HSP70_C_sf"/>
</dbReference>
<dbReference type="Gene3D" id="3.30.30.30">
    <property type="match status" value="1"/>
</dbReference>
<feature type="region of interest" description="Disordered" evidence="5">
    <location>
        <begin position="872"/>
        <end position="919"/>
    </location>
</feature>
<keyword evidence="6" id="KW-0732">Signal</keyword>
<dbReference type="SUPFAM" id="SSF100934">
    <property type="entry name" value="Heat shock protein 70kD (HSP70), C-terminal subdomain"/>
    <property type="match status" value="1"/>
</dbReference>
<dbReference type="InterPro" id="IPR043129">
    <property type="entry name" value="ATPase_NBD"/>
</dbReference>
<keyword evidence="3" id="KW-0143">Chaperone</keyword>
<dbReference type="InterPro" id="IPR013126">
    <property type="entry name" value="Hsp_70_fam"/>
</dbReference>
<dbReference type="GO" id="GO:0140662">
    <property type="term" value="F:ATP-dependent protein folding chaperone"/>
    <property type="evidence" value="ECO:0007669"/>
    <property type="project" value="InterPro"/>
</dbReference>
<evidence type="ECO:0000256" key="5">
    <source>
        <dbReference type="SAM" id="MobiDB-lite"/>
    </source>
</evidence>
<organism evidence="7 8">
    <name type="scientific">Metschnikowia bicuspidata var. bicuspidata NRRL YB-4993</name>
    <dbReference type="NCBI Taxonomy" id="869754"/>
    <lineage>
        <taxon>Eukaryota</taxon>
        <taxon>Fungi</taxon>
        <taxon>Dikarya</taxon>
        <taxon>Ascomycota</taxon>
        <taxon>Saccharomycotina</taxon>
        <taxon>Pichiomycetes</taxon>
        <taxon>Metschnikowiaceae</taxon>
        <taxon>Metschnikowia</taxon>
    </lineage>
</organism>
<dbReference type="GeneID" id="30026773"/>
<dbReference type="AlphaFoldDB" id="A0A1A0HHX3"/>
<dbReference type="PANTHER" id="PTHR45639">
    <property type="entry name" value="HSC70CB, ISOFORM G-RELATED"/>
    <property type="match status" value="1"/>
</dbReference>
<feature type="coiled-coil region" evidence="4">
    <location>
        <begin position="819"/>
        <end position="862"/>
    </location>
</feature>
<evidence type="ECO:0000313" key="8">
    <source>
        <dbReference type="Proteomes" id="UP000092555"/>
    </source>
</evidence>
<keyword evidence="2" id="KW-0067">ATP-binding</keyword>
<evidence type="ECO:0000256" key="1">
    <source>
        <dbReference type="ARBA" id="ARBA00022741"/>
    </source>
</evidence>
<dbReference type="GO" id="GO:0030968">
    <property type="term" value="P:endoplasmic reticulum unfolded protein response"/>
    <property type="evidence" value="ECO:0007669"/>
    <property type="project" value="TreeGrafter"/>
</dbReference>
<evidence type="ECO:0000256" key="2">
    <source>
        <dbReference type="ARBA" id="ARBA00022840"/>
    </source>
</evidence>
<dbReference type="RefSeq" id="XP_018713924.1">
    <property type="nucleotide sequence ID" value="XM_018853797.1"/>
</dbReference>
<dbReference type="Gene3D" id="3.90.640.10">
    <property type="entry name" value="Actin, Chain A, domain 4"/>
    <property type="match status" value="1"/>
</dbReference>
<feature type="chain" id="PRO_5012859446" evidence="6">
    <location>
        <begin position="16"/>
        <end position="919"/>
    </location>
</feature>
<dbReference type="Gene3D" id="3.30.420.40">
    <property type="match status" value="2"/>
</dbReference>
<keyword evidence="4" id="KW-0175">Coiled coil</keyword>
<evidence type="ECO:0000256" key="3">
    <source>
        <dbReference type="ARBA" id="ARBA00023186"/>
    </source>
</evidence>
<dbReference type="Proteomes" id="UP000092555">
    <property type="component" value="Unassembled WGS sequence"/>
</dbReference>
<gene>
    <name evidence="7" type="ORF">METBIDRAFT_105466</name>
</gene>